<accession>A0ABW1SFX9</accession>
<dbReference type="SUPFAM" id="SSF51735">
    <property type="entry name" value="NAD(P)-binding Rossmann-fold domains"/>
    <property type="match status" value="1"/>
</dbReference>
<dbReference type="InterPro" id="IPR036291">
    <property type="entry name" value="NAD(P)-bd_dom_sf"/>
</dbReference>
<dbReference type="InterPro" id="IPR002347">
    <property type="entry name" value="SDR_fam"/>
</dbReference>
<comment type="caution">
    <text evidence="3">The sequence shown here is derived from an EMBL/GenBank/DDBJ whole genome shotgun (WGS) entry which is preliminary data.</text>
</comment>
<evidence type="ECO:0000256" key="1">
    <source>
        <dbReference type="ARBA" id="ARBA00006484"/>
    </source>
</evidence>
<gene>
    <name evidence="3" type="ORF">ACFQDM_18750</name>
</gene>
<keyword evidence="2" id="KW-0560">Oxidoreductase</keyword>
<comment type="similarity">
    <text evidence="1">Belongs to the short-chain dehydrogenases/reductases (SDR) family.</text>
</comment>
<dbReference type="PANTHER" id="PTHR44196:SF4">
    <property type="entry name" value="SHORT CHAIN DEHYDROGENASE"/>
    <property type="match status" value="1"/>
</dbReference>
<dbReference type="RefSeq" id="WP_377382075.1">
    <property type="nucleotide sequence ID" value="NZ_JBHSSW010000066.1"/>
</dbReference>
<reference evidence="4" key="1">
    <citation type="journal article" date="2019" name="Int. J. Syst. Evol. Microbiol.">
        <title>The Global Catalogue of Microorganisms (GCM) 10K type strain sequencing project: providing services to taxonomists for standard genome sequencing and annotation.</title>
        <authorList>
            <consortium name="The Broad Institute Genomics Platform"/>
            <consortium name="The Broad Institute Genome Sequencing Center for Infectious Disease"/>
            <person name="Wu L."/>
            <person name="Ma J."/>
        </authorList>
    </citation>
    <scope>NUCLEOTIDE SEQUENCE [LARGE SCALE GENOMIC DNA]</scope>
    <source>
        <strain evidence="4">CGMCC-1.15741</strain>
    </source>
</reference>
<dbReference type="EMBL" id="JBHSSW010000066">
    <property type="protein sequence ID" value="MFC6200119.1"/>
    <property type="molecule type" value="Genomic_DNA"/>
</dbReference>
<dbReference type="PANTHER" id="PTHR44196">
    <property type="entry name" value="DEHYDROGENASE/REDUCTASE SDR FAMILY MEMBER 7B"/>
    <property type="match status" value="1"/>
</dbReference>
<evidence type="ECO:0000256" key="2">
    <source>
        <dbReference type="ARBA" id="ARBA00023002"/>
    </source>
</evidence>
<evidence type="ECO:0000313" key="3">
    <source>
        <dbReference type="EMBL" id="MFC6200119.1"/>
    </source>
</evidence>
<sequence length="235" mass="25428">MTDKRLTLVTGASAGIGRALALELATTHDHHVLALARSKSALEKLDDEIKSRGGKATLIPLDLTDAPSVERLGAVVLERWGRLDGLAGNAGMLGPLSPLQTITPREFDKTIDTNLTANWRLIRSFDPLLRTSDSGRAVFVTSGVVPRPRAFWGPYQASKAGLEAMVHAWIEETAITKMKINLFDPGATRTAMRADAMPGEDPMTLPPPEEVAAKLAKLVLPECDSHGKRFEAKDM</sequence>
<dbReference type="CDD" id="cd05233">
    <property type="entry name" value="SDR_c"/>
    <property type="match status" value="1"/>
</dbReference>
<organism evidence="3 4">
    <name type="scientific">Ponticaulis profundi</name>
    <dbReference type="NCBI Taxonomy" id="2665222"/>
    <lineage>
        <taxon>Bacteria</taxon>
        <taxon>Pseudomonadati</taxon>
        <taxon>Pseudomonadota</taxon>
        <taxon>Alphaproteobacteria</taxon>
        <taxon>Hyphomonadales</taxon>
        <taxon>Hyphomonadaceae</taxon>
        <taxon>Ponticaulis</taxon>
    </lineage>
</organism>
<name>A0ABW1SFX9_9PROT</name>
<keyword evidence="4" id="KW-1185">Reference proteome</keyword>
<evidence type="ECO:0000313" key="4">
    <source>
        <dbReference type="Proteomes" id="UP001596303"/>
    </source>
</evidence>
<proteinExistence type="inferred from homology"/>
<dbReference type="Proteomes" id="UP001596303">
    <property type="component" value="Unassembled WGS sequence"/>
</dbReference>
<protein>
    <submittedName>
        <fullName evidence="3">SDR family NAD(P)-dependent oxidoreductase</fullName>
    </submittedName>
</protein>
<dbReference type="PRINTS" id="PR00081">
    <property type="entry name" value="GDHRDH"/>
</dbReference>
<dbReference type="Pfam" id="PF00106">
    <property type="entry name" value="adh_short"/>
    <property type="match status" value="1"/>
</dbReference>
<dbReference type="Gene3D" id="3.40.50.720">
    <property type="entry name" value="NAD(P)-binding Rossmann-like Domain"/>
    <property type="match status" value="1"/>
</dbReference>